<dbReference type="HOGENOM" id="CLU_1203913_0_0_0"/>
<dbReference type="KEGG" id="mpz:Marpi_1151"/>
<gene>
    <name evidence="1" type="ordered locus">Marpi_1151</name>
</gene>
<evidence type="ECO:0000313" key="1">
    <source>
        <dbReference type="EMBL" id="AEX85561.1"/>
    </source>
</evidence>
<dbReference type="AlphaFoldDB" id="H2J870"/>
<evidence type="ECO:0000313" key="2">
    <source>
        <dbReference type="Proteomes" id="UP000007161"/>
    </source>
</evidence>
<dbReference type="STRING" id="443254.Marpi_1151"/>
<dbReference type="Proteomes" id="UP000007161">
    <property type="component" value="Chromosome"/>
</dbReference>
<reference evidence="1 2" key="1">
    <citation type="journal article" date="2012" name="J. Bacteriol.">
        <title>Complete Genome Sequence of the Thermophilic, Piezophilic, Heterotrophic Bacterium Marinitoga piezophila KA3.</title>
        <authorList>
            <person name="Lucas S."/>
            <person name="Han J."/>
            <person name="Lapidus A."/>
            <person name="Cheng J.F."/>
            <person name="Goodwin L.A."/>
            <person name="Pitluck S."/>
            <person name="Peters L."/>
            <person name="Mikhailova N."/>
            <person name="Teshima H."/>
            <person name="Detter J.C."/>
            <person name="Han C."/>
            <person name="Tapia R."/>
            <person name="Land M."/>
            <person name="Hauser L."/>
            <person name="Kyrpides N.C."/>
            <person name="Ivanova N."/>
            <person name="Pagani I."/>
            <person name="Vannier P."/>
            <person name="Oger P."/>
            <person name="Bartlett D.H."/>
            <person name="Noll K.M."/>
            <person name="Woyke T."/>
            <person name="Jebbar M."/>
        </authorList>
    </citation>
    <scope>NUCLEOTIDE SEQUENCE [LARGE SCALE GENOMIC DNA]</scope>
    <source>
        <strain evidence="2">DSM 14283 / JCM 11233 / KA3</strain>
    </source>
</reference>
<keyword evidence="2" id="KW-1185">Reference proteome</keyword>
<name>H2J870_MARPK</name>
<proteinExistence type="predicted"/>
<sequence length="241" mass="28291">MILYKEILSTLYTFLGKNIVEEEKKVKSEIFDKLTTKDDFYEILEYLKSETFPEEVERKFLSLFIISLFERLRIAADMENEVLIYGNEKINMKNLNLDKSIVEIEPFLYEMIELIEYENLPTEILFGILSNDLAIRIKYFKELIKGSKVMEEKWSENELKGLVNSLTDSTREFLRYMVKVGSSSKDEIIKELNLKDSRSISAFTSAISRNSPHNKEKIIYGEKGKIYLNGKYREILNKILA</sequence>
<organism evidence="1 2">
    <name type="scientific">Marinitoga piezophila (strain DSM 14283 / JCM 11233 / KA3)</name>
    <dbReference type="NCBI Taxonomy" id="443254"/>
    <lineage>
        <taxon>Bacteria</taxon>
        <taxon>Thermotogati</taxon>
        <taxon>Thermotogota</taxon>
        <taxon>Thermotogae</taxon>
        <taxon>Petrotogales</taxon>
        <taxon>Petrotogaceae</taxon>
        <taxon>Marinitoga</taxon>
    </lineage>
</organism>
<accession>H2J870</accession>
<reference evidence="2" key="2">
    <citation type="submission" date="2012-01" db="EMBL/GenBank/DDBJ databases">
        <title>Complete sequence of chromosome of Marinitoga piezophila KA3.</title>
        <authorList>
            <person name="Lucas S."/>
            <person name="Han J."/>
            <person name="Lapidus A."/>
            <person name="Cheng J.-F."/>
            <person name="Goodwin L."/>
            <person name="Pitluck S."/>
            <person name="Peters L."/>
            <person name="Mikhailova N."/>
            <person name="Teshima H."/>
            <person name="Detter J.C."/>
            <person name="Han C."/>
            <person name="Tapia R."/>
            <person name="Land M."/>
            <person name="Hauser L."/>
            <person name="Kyrpides N."/>
            <person name="Ivanova N."/>
            <person name="Pagani I."/>
            <person name="Jebbar M."/>
            <person name="Vannier P."/>
            <person name="Oger P."/>
            <person name="Cario A."/>
            <person name="Bartlett D."/>
            <person name="Noll K.M."/>
            <person name="Woyke T."/>
        </authorList>
    </citation>
    <scope>NUCLEOTIDE SEQUENCE [LARGE SCALE GENOMIC DNA]</scope>
    <source>
        <strain evidence="2">DSM 14283 / JCM 11233 / KA3</strain>
    </source>
</reference>
<protein>
    <submittedName>
        <fullName evidence="1">Uncharacterized protein</fullName>
    </submittedName>
</protein>
<dbReference type="EMBL" id="CP003257">
    <property type="protein sequence ID" value="AEX85561.1"/>
    <property type="molecule type" value="Genomic_DNA"/>
</dbReference>
<dbReference type="eggNOG" id="ENOG5033IP9">
    <property type="taxonomic scope" value="Bacteria"/>
</dbReference>